<protein>
    <submittedName>
        <fullName evidence="2">Uncharacterized protein</fullName>
    </submittedName>
</protein>
<name>G0NKG1_CAEBE</name>
<feature type="region of interest" description="Disordered" evidence="1">
    <location>
        <begin position="28"/>
        <end position="64"/>
    </location>
</feature>
<evidence type="ECO:0000256" key="1">
    <source>
        <dbReference type="SAM" id="MobiDB-lite"/>
    </source>
</evidence>
<accession>G0NKG1</accession>
<dbReference type="HOGENOM" id="CLU_1385252_0_0_1"/>
<dbReference type="Proteomes" id="UP000008068">
    <property type="component" value="Unassembled WGS sequence"/>
</dbReference>
<organism evidence="3">
    <name type="scientific">Caenorhabditis brenneri</name>
    <name type="common">Nematode worm</name>
    <dbReference type="NCBI Taxonomy" id="135651"/>
    <lineage>
        <taxon>Eukaryota</taxon>
        <taxon>Metazoa</taxon>
        <taxon>Ecdysozoa</taxon>
        <taxon>Nematoda</taxon>
        <taxon>Chromadorea</taxon>
        <taxon>Rhabditida</taxon>
        <taxon>Rhabditina</taxon>
        <taxon>Rhabditomorpha</taxon>
        <taxon>Rhabditoidea</taxon>
        <taxon>Rhabditidae</taxon>
        <taxon>Peloderinae</taxon>
        <taxon>Caenorhabditis</taxon>
    </lineage>
</organism>
<feature type="compositionally biased region" description="Pro residues" evidence="1">
    <location>
        <begin position="125"/>
        <end position="134"/>
    </location>
</feature>
<sequence length="197" mass="23530">MTSRDHPFSPGNGDYGEMIDRLYQNSEPDHHMINHGYRPSNRQLRNRVRRLQDQRPQRRDQRIRPIPLRRNDLLQLLQQFRSAAPIVRNQAPVRQRPALPRHLRRRVRRAADYIQPRAARRSSPVPLPPPPLGQRPPRRDAGLLSWFLYFMIRACQMQPELFDVYRDVEDIDDVEIPAAIYYSIRRELSEVQIRFEV</sequence>
<keyword evidence="3" id="KW-1185">Reference proteome</keyword>
<dbReference type="AlphaFoldDB" id="G0NKG1"/>
<feature type="compositionally biased region" description="Basic and acidic residues" evidence="1">
    <location>
        <begin position="50"/>
        <end position="63"/>
    </location>
</feature>
<feature type="region of interest" description="Disordered" evidence="1">
    <location>
        <begin position="117"/>
        <end position="136"/>
    </location>
</feature>
<evidence type="ECO:0000313" key="3">
    <source>
        <dbReference type="Proteomes" id="UP000008068"/>
    </source>
</evidence>
<reference evidence="3" key="1">
    <citation type="submission" date="2011-07" db="EMBL/GenBank/DDBJ databases">
        <authorList>
            <consortium name="Caenorhabditis brenneri Sequencing and Analysis Consortium"/>
            <person name="Wilson R.K."/>
        </authorList>
    </citation>
    <scope>NUCLEOTIDE SEQUENCE [LARGE SCALE GENOMIC DNA]</scope>
    <source>
        <strain evidence="3">PB2801</strain>
    </source>
</reference>
<evidence type="ECO:0000313" key="2">
    <source>
        <dbReference type="EMBL" id="EGT32884.1"/>
    </source>
</evidence>
<dbReference type="EMBL" id="GL379899">
    <property type="protein sequence ID" value="EGT32884.1"/>
    <property type="molecule type" value="Genomic_DNA"/>
</dbReference>
<gene>
    <name evidence="2" type="ORF">CAEBREN_19609</name>
</gene>
<proteinExistence type="predicted"/>
<dbReference type="InParanoid" id="G0NKG1"/>